<evidence type="ECO:0000256" key="2">
    <source>
        <dbReference type="ARBA" id="ARBA00022448"/>
    </source>
</evidence>
<accession>A0A1H8THP8</accession>
<feature type="binding site" evidence="7">
    <location>
        <position position="150"/>
    </location>
    <ligand>
        <name>Cu cation</name>
        <dbReference type="ChEBI" id="CHEBI:23378"/>
    </ligand>
</feature>
<evidence type="ECO:0000256" key="6">
    <source>
        <dbReference type="ARBA" id="ARBA00023008"/>
    </source>
</evidence>
<keyword evidence="9" id="KW-0472">Membrane</keyword>
<evidence type="ECO:0000313" key="11">
    <source>
        <dbReference type="EMBL" id="SEO90321.1"/>
    </source>
</evidence>
<evidence type="ECO:0000256" key="4">
    <source>
        <dbReference type="ARBA" id="ARBA00022764"/>
    </source>
</evidence>
<dbReference type="AlphaFoldDB" id="A0A1H8THP8"/>
<name>A0A1H8THP8_9EURY</name>
<feature type="transmembrane region" description="Helical" evidence="9">
    <location>
        <begin position="184"/>
        <end position="204"/>
    </location>
</feature>
<dbReference type="PROSITE" id="PS51318">
    <property type="entry name" value="TAT"/>
    <property type="match status" value="1"/>
</dbReference>
<keyword evidence="5" id="KW-0249">Electron transport</keyword>
<dbReference type="GO" id="GO:0042597">
    <property type="term" value="C:periplasmic space"/>
    <property type="evidence" value="ECO:0007669"/>
    <property type="project" value="UniProtKB-SubCell"/>
</dbReference>
<dbReference type="PROSITE" id="PS00196">
    <property type="entry name" value="COPPER_BLUE"/>
    <property type="match status" value="1"/>
</dbReference>
<keyword evidence="3 7" id="KW-0479">Metal-binding</keyword>
<dbReference type="Gene3D" id="2.60.40.420">
    <property type="entry name" value="Cupredoxins - blue copper proteins"/>
    <property type="match status" value="1"/>
</dbReference>
<dbReference type="NCBIfam" id="TIGR03102">
    <property type="entry name" value="halo_cynanin"/>
    <property type="match status" value="1"/>
</dbReference>
<evidence type="ECO:0000256" key="3">
    <source>
        <dbReference type="ARBA" id="ARBA00022723"/>
    </source>
</evidence>
<evidence type="ECO:0000256" key="8">
    <source>
        <dbReference type="SAM" id="MobiDB-lite"/>
    </source>
</evidence>
<keyword evidence="12" id="KW-1185">Reference proteome</keyword>
<evidence type="ECO:0000256" key="1">
    <source>
        <dbReference type="ARBA" id="ARBA00004418"/>
    </source>
</evidence>
<feature type="binding site" evidence="7">
    <location>
        <position position="145"/>
    </location>
    <ligand>
        <name>Cu cation</name>
        <dbReference type="ChEBI" id="CHEBI:23378"/>
    </ligand>
</feature>
<keyword evidence="9" id="KW-0812">Transmembrane</keyword>
<evidence type="ECO:0000256" key="7">
    <source>
        <dbReference type="PIRSR" id="PIRSR602386-1"/>
    </source>
</evidence>
<dbReference type="RefSeq" id="WP_092662938.1">
    <property type="nucleotide sequence ID" value="NZ_FOCX01000022.1"/>
</dbReference>
<protein>
    <submittedName>
        <fullName evidence="11">Halocyanin domain-containing protein</fullName>
    </submittedName>
</protein>
<comment type="cofactor">
    <cofactor evidence="7">
        <name>Cu cation</name>
        <dbReference type="ChEBI" id="CHEBI:23378"/>
    </cofactor>
    <text evidence="7">Binds 1 copper ion per subunit.</text>
</comment>
<evidence type="ECO:0000256" key="9">
    <source>
        <dbReference type="SAM" id="Phobius"/>
    </source>
</evidence>
<dbReference type="PRINTS" id="PR00155">
    <property type="entry name" value="AMICYANIN"/>
</dbReference>
<feature type="binding site" evidence="7">
    <location>
        <position position="104"/>
    </location>
    <ligand>
        <name>Cu cation</name>
        <dbReference type="ChEBI" id="CHEBI:23378"/>
    </ligand>
</feature>
<keyword evidence="2" id="KW-0813">Transport</keyword>
<dbReference type="InterPro" id="IPR006311">
    <property type="entry name" value="TAT_signal"/>
</dbReference>
<gene>
    <name evidence="11" type="ORF">SAMN05216388_102267</name>
</gene>
<evidence type="ECO:0000259" key="10">
    <source>
        <dbReference type="Pfam" id="PF00127"/>
    </source>
</evidence>
<dbReference type="InterPro" id="IPR000923">
    <property type="entry name" value="BlueCu_1"/>
</dbReference>
<dbReference type="InterPro" id="IPR002386">
    <property type="entry name" value="Amicyanin/Pseudoazurin"/>
</dbReference>
<dbReference type="OrthoDB" id="11088at2157"/>
<dbReference type="InterPro" id="IPR008972">
    <property type="entry name" value="Cupredoxin"/>
</dbReference>
<dbReference type="GO" id="GO:0009055">
    <property type="term" value="F:electron transfer activity"/>
    <property type="evidence" value="ECO:0007669"/>
    <property type="project" value="InterPro"/>
</dbReference>
<keyword evidence="4" id="KW-0574">Periplasm</keyword>
<dbReference type="CDD" id="cd04220">
    <property type="entry name" value="Halocyanin"/>
    <property type="match status" value="1"/>
</dbReference>
<dbReference type="GO" id="GO:0005507">
    <property type="term" value="F:copper ion binding"/>
    <property type="evidence" value="ECO:0007669"/>
    <property type="project" value="InterPro"/>
</dbReference>
<dbReference type="Proteomes" id="UP000198775">
    <property type="component" value="Unassembled WGS sequence"/>
</dbReference>
<keyword evidence="6 7" id="KW-0186">Copper</keyword>
<proteinExistence type="predicted"/>
<dbReference type="EMBL" id="FOCX01000022">
    <property type="protein sequence ID" value="SEO90321.1"/>
    <property type="molecule type" value="Genomic_DNA"/>
</dbReference>
<evidence type="ECO:0000256" key="5">
    <source>
        <dbReference type="ARBA" id="ARBA00022982"/>
    </source>
</evidence>
<comment type="subcellular location">
    <subcellularLocation>
        <location evidence="1">Periplasm</location>
    </subcellularLocation>
</comment>
<organism evidence="11 12">
    <name type="scientific">Halorientalis persicus</name>
    <dbReference type="NCBI Taxonomy" id="1367881"/>
    <lineage>
        <taxon>Archaea</taxon>
        <taxon>Methanobacteriati</taxon>
        <taxon>Methanobacteriota</taxon>
        <taxon>Stenosarchaea group</taxon>
        <taxon>Halobacteria</taxon>
        <taxon>Halobacteriales</taxon>
        <taxon>Haloarculaceae</taxon>
        <taxon>Halorientalis</taxon>
    </lineage>
</organism>
<reference evidence="12" key="1">
    <citation type="submission" date="2016-10" db="EMBL/GenBank/DDBJ databases">
        <authorList>
            <person name="Varghese N."/>
            <person name="Submissions S."/>
        </authorList>
    </citation>
    <scope>NUCLEOTIDE SEQUENCE [LARGE SCALE GENOMIC DNA]</scope>
    <source>
        <strain evidence="12">IBRC-M 10043</strain>
    </source>
</reference>
<sequence length="217" mass="22030">MNRRDFIRTAGGAAGATAAVSASAGTAAASSEGGGGGGGTKPDFGGWLGDANGYDGSVTDKTGNDEVTVRVGTGSQGYGFTPPAVHVDTGTTVKFEWTGEGGSHNVVSQSDSGPLDSGTAVGGSGVQYEYTFEESGIYNYKCVPHESLGMKASIVVGSDYPTVQAGGGGEKEPHEMGVPFQAHYVGLATILMVLVSLIFTFFLLKYGESPHTKGGND</sequence>
<dbReference type="Pfam" id="PF00127">
    <property type="entry name" value="Copper-bind"/>
    <property type="match status" value="1"/>
</dbReference>
<feature type="region of interest" description="Disordered" evidence="8">
    <location>
        <begin position="27"/>
        <end position="64"/>
    </location>
</feature>
<dbReference type="InterPro" id="IPR017533">
    <property type="entry name" value="Halocyanin"/>
</dbReference>
<dbReference type="InterPro" id="IPR028871">
    <property type="entry name" value="BlueCu_1_BS"/>
</dbReference>
<keyword evidence="9" id="KW-1133">Transmembrane helix</keyword>
<feature type="binding site" evidence="7">
    <location>
        <position position="142"/>
    </location>
    <ligand>
        <name>Cu cation</name>
        <dbReference type="ChEBI" id="CHEBI:23378"/>
    </ligand>
</feature>
<evidence type="ECO:0000313" key="12">
    <source>
        <dbReference type="Proteomes" id="UP000198775"/>
    </source>
</evidence>
<dbReference type="SUPFAM" id="SSF49503">
    <property type="entry name" value="Cupredoxins"/>
    <property type="match status" value="1"/>
</dbReference>
<feature type="domain" description="Blue (type 1) copper" evidence="10">
    <location>
        <begin position="68"/>
        <end position="156"/>
    </location>
</feature>